<accession>A0A9D0ZP06</accession>
<dbReference type="AlphaFoldDB" id="A0A9D0ZP06"/>
<dbReference type="EMBL" id="DVFZ01000068">
    <property type="protein sequence ID" value="HIQ82814.1"/>
    <property type="molecule type" value="Genomic_DNA"/>
</dbReference>
<feature type="chain" id="PRO_5039007007" evidence="1">
    <location>
        <begin position="22"/>
        <end position="412"/>
    </location>
</feature>
<name>A0A9D0ZP06_9FIRM</name>
<evidence type="ECO:0000313" key="2">
    <source>
        <dbReference type="EMBL" id="HIQ82814.1"/>
    </source>
</evidence>
<sequence length="412" mass="42992">MKKCICLCLALLLVLGGAALAENVIGGADGPTSIYLAPTVVTPEDGRYVLIARAETDGTYSYALVGAGTGEEAMALFGGAGASEERIAAFTRFAAALEPAVTLESGADPLVISRSEDGGISFSAGALELVRVEDGTVFAIVTGSFAQQEISVEEGCAAYIWDEDGVLEYGVGSTVGETINVCPHCGRPDDGTSRHHTVISDYCKEGHTLCMGDPEHYCDPDEGGCSDYYPCSRSNSHTPCAKCGKLWCYKEHGDHKELACGHRGCEVYGEEEAHAQCAACGGYLCDGQDHTLAACGKHHMSETGDHSAAPCGQEGHFNCDGQDHGAAACQTLGHFACDDQDHTAAPCGEHFACEEGYDAAQHAQCPGCGVYVCSEGYVAEEHAQCETCGGYLCDGKDHNHAPSGETGSGETL</sequence>
<proteinExistence type="predicted"/>
<reference evidence="2" key="2">
    <citation type="journal article" date="2021" name="PeerJ">
        <title>Extensive microbial diversity within the chicken gut microbiome revealed by metagenomics and culture.</title>
        <authorList>
            <person name="Gilroy R."/>
            <person name="Ravi A."/>
            <person name="Getino M."/>
            <person name="Pursley I."/>
            <person name="Horton D.L."/>
            <person name="Alikhan N.F."/>
            <person name="Baker D."/>
            <person name="Gharbi K."/>
            <person name="Hall N."/>
            <person name="Watson M."/>
            <person name="Adriaenssens E.M."/>
            <person name="Foster-Nyarko E."/>
            <person name="Jarju S."/>
            <person name="Secka A."/>
            <person name="Antonio M."/>
            <person name="Oren A."/>
            <person name="Chaudhuri R.R."/>
            <person name="La Ragione R."/>
            <person name="Hildebrand F."/>
            <person name="Pallen M.J."/>
        </authorList>
    </citation>
    <scope>NUCLEOTIDE SEQUENCE</scope>
    <source>
        <strain evidence="2">ChiSjej6B24-2974</strain>
    </source>
</reference>
<reference evidence="2" key="1">
    <citation type="submission" date="2020-10" db="EMBL/GenBank/DDBJ databases">
        <authorList>
            <person name="Gilroy R."/>
        </authorList>
    </citation>
    <scope>NUCLEOTIDE SEQUENCE</scope>
    <source>
        <strain evidence="2">ChiSjej6B24-2974</strain>
    </source>
</reference>
<comment type="caution">
    <text evidence="2">The sequence shown here is derived from an EMBL/GenBank/DDBJ whole genome shotgun (WGS) entry which is preliminary data.</text>
</comment>
<dbReference type="Proteomes" id="UP000824260">
    <property type="component" value="Unassembled WGS sequence"/>
</dbReference>
<gene>
    <name evidence="2" type="ORF">IAA52_06895</name>
</gene>
<evidence type="ECO:0000313" key="3">
    <source>
        <dbReference type="Proteomes" id="UP000824260"/>
    </source>
</evidence>
<evidence type="ECO:0000256" key="1">
    <source>
        <dbReference type="SAM" id="SignalP"/>
    </source>
</evidence>
<feature type="signal peptide" evidence="1">
    <location>
        <begin position="1"/>
        <end position="21"/>
    </location>
</feature>
<protein>
    <submittedName>
        <fullName evidence="2">Uncharacterized protein</fullName>
    </submittedName>
</protein>
<organism evidence="2 3">
    <name type="scientific">Candidatus Pullichristensenella stercorigallinarum</name>
    <dbReference type="NCBI Taxonomy" id="2840909"/>
    <lineage>
        <taxon>Bacteria</taxon>
        <taxon>Bacillati</taxon>
        <taxon>Bacillota</taxon>
        <taxon>Clostridia</taxon>
        <taxon>Candidatus Pullichristensenella</taxon>
    </lineage>
</organism>
<keyword evidence="1" id="KW-0732">Signal</keyword>